<evidence type="ECO:0000313" key="4">
    <source>
        <dbReference type="Proteomes" id="UP001162031"/>
    </source>
</evidence>
<dbReference type="Gene3D" id="3.30.420.10">
    <property type="entry name" value="Ribonuclease H-like superfamily/Ribonuclease H"/>
    <property type="match status" value="1"/>
</dbReference>
<organism evidence="3 4">
    <name type="scientific">Hyaloperonospora brassicae</name>
    <name type="common">Brassica downy mildew</name>
    <name type="synonym">Peronospora brassicae</name>
    <dbReference type="NCBI Taxonomy" id="162125"/>
    <lineage>
        <taxon>Eukaryota</taxon>
        <taxon>Sar</taxon>
        <taxon>Stramenopiles</taxon>
        <taxon>Oomycota</taxon>
        <taxon>Peronosporomycetes</taxon>
        <taxon>Peronosporales</taxon>
        <taxon>Peronosporaceae</taxon>
        <taxon>Hyaloperonospora</taxon>
    </lineage>
</organism>
<evidence type="ECO:0000256" key="1">
    <source>
        <dbReference type="SAM" id="MobiDB-lite"/>
    </source>
</evidence>
<dbReference type="SUPFAM" id="SSF53098">
    <property type="entry name" value="Ribonuclease H-like"/>
    <property type="match status" value="1"/>
</dbReference>
<proteinExistence type="predicted"/>
<dbReference type="GO" id="GO:0003676">
    <property type="term" value="F:nucleic acid binding"/>
    <property type="evidence" value="ECO:0007669"/>
    <property type="project" value="InterPro"/>
</dbReference>
<protein>
    <recommendedName>
        <fullName evidence="2">3'-5' exonuclease domain-containing protein</fullName>
    </recommendedName>
</protein>
<feature type="domain" description="3'-5' exonuclease" evidence="2">
    <location>
        <begin position="146"/>
        <end position="321"/>
    </location>
</feature>
<dbReference type="GO" id="GO:0006139">
    <property type="term" value="P:nucleobase-containing compound metabolic process"/>
    <property type="evidence" value="ECO:0007669"/>
    <property type="project" value="InterPro"/>
</dbReference>
<dbReference type="InterPro" id="IPR052408">
    <property type="entry name" value="Exonuclease_MUT-7-like"/>
</dbReference>
<feature type="compositionally biased region" description="Polar residues" evidence="1">
    <location>
        <begin position="29"/>
        <end position="38"/>
    </location>
</feature>
<dbReference type="SMART" id="SM00474">
    <property type="entry name" value="35EXOc"/>
    <property type="match status" value="1"/>
</dbReference>
<reference evidence="3" key="1">
    <citation type="submission" date="2022-12" db="EMBL/GenBank/DDBJ databases">
        <authorList>
            <person name="Webb A."/>
        </authorList>
    </citation>
    <scope>NUCLEOTIDE SEQUENCE</scope>
    <source>
        <strain evidence="3">Hp1</strain>
    </source>
</reference>
<dbReference type="InterPro" id="IPR036397">
    <property type="entry name" value="RNaseH_sf"/>
</dbReference>
<evidence type="ECO:0000313" key="3">
    <source>
        <dbReference type="EMBL" id="CAI5713296.1"/>
    </source>
</evidence>
<accession>A0AAV0T293</accession>
<keyword evidence="4" id="KW-1185">Reference proteome</keyword>
<dbReference type="PANTHER" id="PTHR47765:SF2">
    <property type="entry name" value="EXONUCLEASE MUT-7 HOMOLOG"/>
    <property type="match status" value="1"/>
</dbReference>
<feature type="region of interest" description="Disordered" evidence="1">
    <location>
        <begin position="18"/>
        <end position="41"/>
    </location>
</feature>
<feature type="compositionally biased region" description="Low complexity" evidence="1">
    <location>
        <begin position="18"/>
        <end position="28"/>
    </location>
</feature>
<dbReference type="Pfam" id="PF01612">
    <property type="entry name" value="DNA_pol_A_exo1"/>
    <property type="match status" value="1"/>
</dbReference>
<evidence type="ECO:0000259" key="2">
    <source>
        <dbReference type="SMART" id="SM00474"/>
    </source>
</evidence>
<gene>
    <name evidence="3" type="ORF">HBR001_LOCUS1016</name>
</gene>
<dbReference type="Proteomes" id="UP001162031">
    <property type="component" value="Unassembled WGS sequence"/>
</dbReference>
<dbReference type="InterPro" id="IPR012337">
    <property type="entry name" value="RNaseH-like_sf"/>
</dbReference>
<name>A0AAV0T293_HYABA</name>
<dbReference type="InterPro" id="IPR002562">
    <property type="entry name" value="3'-5'_exonuclease_dom"/>
</dbReference>
<dbReference type="GO" id="GO:0008408">
    <property type="term" value="F:3'-5' exonuclease activity"/>
    <property type="evidence" value="ECO:0007669"/>
    <property type="project" value="InterPro"/>
</dbReference>
<dbReference type="EMBL" id="CANTFL010000090">
    <property type="protein sequence ID" value="CAI5713296.1"/>
    <property type="molecule type" value="Genomic_DNA"/>
</dbReference>
<dbReference type="PANTHER" id="PTHR47765">
    <property type="entry name" value="3'-5' EXONUCLEASE DOMAIN-CONTAINING PROTEIN"/>
    <property type="match status" value="1"/>
</dbReference>
<comment type="caution">
    <text evidence="3">The sequence shown here is derived from an EMBL/GenBank/DDBJ whole genome shotgun (WGS) entry which is preliminary data.</text>
</comment>
<sequence length="367" mass="40620">MRSATCATRPLFAAASFASKRASRPAKSTSPVSSAGQKQRQHLNRLRAVLATGAATGSTPASSRDPILSTEQTPAAAVAVATGGLDPAAKKRQKEYARMLRLKKARHARVKDLPLFREGSFLFRCFGEKTLGDYDDLPKTVFRGEIAVIHSEQEEMQHVEYLTEQKVVGVDTEARPDFYPQKGTKSNPACLIQVCTLDRAFLYRLQRGNPLPPMLQELFADPDVLKVGHSLSDDCRHLKASGLVHAVNSTVDTLYITQKLGCMRPGLKTACQVFLQASLDKEMQVSDWEAPVLSEAQINYAATDAWAPMRVLLAMIQLDGTKELLRTKSYNSLARTVVDENHEVLLGKLLSFALRHQVPRIEYELRS</sequence>
<dbReference type="AlphaFoldDB" id="A0AAV0T293"/>
<dbReference type="CDD" id="cd06141">
    <property type="entry name" value="WRN_exo"/>
    <property type="match status" value="1"/>
</dbReference>